<reference evidence="1 2" key="1">
    <citation type="submission" date="2019-05" db="EMBL/GenBank/DDBJ databases">
        <authorList>
            <consortium name="Pathogen Informatics"/>
        </authorList>
    </citation>
    <scope>NUCLEOTIDE SEQUENCE [LARGE SCALE GENOMIC DNA]</scope>
    <source>
        <strain evidence="1 2">NCTC13032</strain>
    </source>
</reference>
<dbReference type="SUPFAM" id="SSF53850">
    <property type="entry name" value="Periplasmic binding protein-like II"/>
    <property type="match status" value="1"/>
</dbReference>
<proteinExistence type="predicted"/>
<evidence type="ECO:0000313" key="2">
    <source>
        <dbReference type="Proteomes" id="UP000310719"/>
    </source>
</evidence>
<dbReference type="AlphaFoldDB" id="A0A4U9HRW8"/>
<dbReference type="PANTHER" id="PTHR42779:SF1">
    <property type="entry name" value="PROTEIN YNJB"/>
    <property type="match status" value="1"/>
</dbReference>
<accession>A0A4U9HRW8</accession>
<dbReference type="Proteomes" id="UP000310719">
    <property type="component" value="Chromosome"/>
</dbReference>
<dbReference type="Gene3D" id="3.40.190.10">
    <property type="entry name" value="Periplasmic binding protein-like II"/>
    <property type="match status" value="2"/>
</dbReference>
<name>A0A4U9HRW8_9ENTR</name>
<sequence length="137" mass="14680">MDALLASGNLHLSITFNPAHARQQVNSKALPADSYSFGFQQGMIGNVHFVTIPANASASAGAKVVANFLLSPQAQIRKADPANWGDPSVLDPQKVPAAEATQLRQFIPTDLPATLGEPHAAWVNALEQAWLRRYGTH</sequence>
<gene>
    <name evidence="1" type="primary">ynjB_1</name>
    <name evidence="1" type="ORF">NCTC13032_02837</name>
</gene>
<dbReference type="EMBL" id="LR590464">
    <property type="protein sequence ID" value="VTP67030.1"/>
    <property type="molecule type" value="Genomic_DNA"/>
</dbReference>
<evidence type="ECO:0000313" key="1">
    <source>
        <dbReference type="EMBL" id="VTP67030.1"/>
    </source>
</evidence>
<dbReference type="STRING" id="83655.APT61_13195"/>
<organism evidence="1 2">
    <name type="scientific">Leclercia adecarboxylata</name>
    <dbReference type="NCBI Taxonomy" id="83655"/>
    <lineage>
        <taxon>Bacteria</taxon>
        <taxon>Pseudomonadati</taxon>
        <taxon>Pseudomonadota</taxon>
        <taxon>Gammaproteobacteria</taxon>
        <taxon>Enterobacterales</taxon>
        <taxon>Enterobacteriaceae</taxon>
        <taxon>Leclercia</taxon>
    </lineage>
</organism>
<dbReference type="PANTHER" id="PTHR42779">
    <property type="entry name" value="PROTEIN YNJB"/>
    <property type="match status" value="1"/>
</dbReference>
<protein>
    <submittedName>
        <fullName evidence="1">ABC-type uncharacterized transport system, periplasmic component</fullName>
    </submittedName>
</protein>